<reference evidence="2 3" key="1">
    <citation type="submission" date="2019-09" db="EMBL/GenBank/DDBJ databases">
        <authorList>
            <person name="Park J.-S."/>
            <person name="Choi H.-J."/>
        </authorList>
    </citation>
    <scope>NUCLEOTIDE SEQUENCE [LARGE SCALE GENOMIC DNA]</scope>
    <source>
        <strain evidence="2 3">176SS1-4</strain>
    </source>
</reference>
<sequence>MGEIIFVRHGQANSAARDEASYDRLSEKGRAQSAALGAWLSTNETSFDRVLSGTLSRHLGTAEAMGVSPSPDPRLNEMDYFNLGNALAETHGVPMPGPEDFAAHMPQVMEAWHRAEIRGDESFADFEARVTSVLTEAAEPGRRVLCITSGGVIGMVVRHLLRLDPTRMAHILLPIWNTSIHRVHVMPHGTILGAFNAIPHLDAPDRADLRTHF</sequence>
<protein>
    <submittedName>
        <fullName evidence="2">Histidine phosphatase family protein</fullName>
    </submittedName>
</protein>
<gene>
    <name evidence="2" type="ORF">F3S47_15995</name>
</gene>
<organism evidence="2 3">
    <name type="scientific">Histidinibacterium aquaticum</name>
    <dbReference type="NCBI Taxonomy" id="2613962"/>
    <lineage>
        <taxon>Bacteria</taxon>
        <taxon>Pseudomonadati</taxon>
        <taxon>Pseudomonadota</taxon>
        <taxon>Alphaproteobacteria</taxon>
        <taxon>Rhodobacterales</taxon>
        <taxon>Paracoccaceae</taxon>
        <taxon>Histidinibacterium</taxon>
    </lineage>
</organism>
<dbReference type="InterPro" id="IPR029033">
    <property type="entry name" value="His_PPase_superfam"/>
</dbReference>
<dbReference type="RefSeq" id="WP_150446305.1">
    <property type="nucleotide sequence ID" value="NZ_VYQE01000005.1"/>
</dbReference>
<dbReference type="EMBL" id="VYQE01000005">
    <property type="protein sequence ID" value="KAA9006053.1"/>
    <property type="molecule type" value="Genomic_DNA"/>
</dbReference>
<evidence type="ECO:0000313" key="2">
    <source>
        <dbReference type="EMBL" id="KAA9006053.1"/>
    </source>
</evidence>
<dbReference type="GO" id="GO:0016787">
    <property type="term" value="F:hydrolase activity"/>
    <property type="evidence" value="ECO:0007669"/>
    <property type="project" value="UniProtKB-KW"/>
</dbReference>
<evidence type="ECO:0000256" key="1">
    <source>
        <dbReference type="ARBA" id="ARBA00022801"/>
    </source>
</evidence>
<dbReference type="CDD" id="cd07067">
    <property type="entry name" value="HP_PGM_like"/>
    <property type="match status" value="1"/>
</dbReference>
<dbReference type="Pfam" id="PF00300">
    <property type="entry name" value="His_Phos_1"/>
    <property type="match status" value="1"/>
</dbReference>
<dbReference type="PIRSF" id="PIRSF000709">
    <property type="entry name" value="6PFK_2-Ptase"/>
    <property type="match status" value="1"/>
</dbReference>
<dbReference type="AlphaFoldDB" id="A0A5J5GE66"/>
<dbReference type="InterPro" id="IPR013078">
    <property type="entry name" value="His_Pase_superF_clade-1"/>
</dbReference>
<keyword evidence="1" id="KW-0378">Hydrolase</keyword>
<dbReference type="PANTHER" id="PTHR20935:SF0">
    <property type="entry name" value="SERINE_THREONINE-PROTEIN PHOSPHATASE PGAM5, MITOCHONDRIAL"/>
    <property type="match status" value="1"/>
</dbReference>
<keyword evidence="3" id="KW-1185">Reference proteome</keyword>
<comment type="caution">
    <text evidence="2">The sequence shown here is derived from an EMBL/GenBank/DDBJ whole genome shotgun (WGS) entry which is preliminary data.</text>
</comment>
<dbReference type="InterPro" id="IPR051021">
    <property type="entry name" value="Mito_Ser/Thr_phosphatase"/>
</dbReference>
<dbReference type="SMART" id="SM00855">
    <property type="entry name" value="PGAM"/>
    <property type="match status" value="1"/>
</dbReference>
<evidence type="ECO:0000313" key="3">
    <source>
        <dbReference type="Proteomes" id="UP000326554"/>
    </source>
</evidence>
<dbReference type="SUPFAM" id="SSF53254">
    <property type="entry name" value="Phosphoglycerate mutase-like"/>
    <property type="match status" value="1"/>
</dbReference>
<dbReference type="PANTHER" id="PTHR20935">
    <property type="entry name" value="PHOSPHOGLYCERATE MUTASE-RELATED"/>
    <property type="match status" value="1"/>
</dbReference>
<proteinExistence type="predicted"/>
<dbReference type="Gene3D" id="3.40.50.1240">
    <property type="entry name" value="Phosphoglycerate mutase-like"/>
    <property type="match status" value="1"/>
</dbReference>
<name>A0A5J5GE66_9RHOB</name>
<dbReference type="Proteomes" id="UP000326554">
    <property type="component" value="Unassembled WGS sequence"/>
</dbReference>
<accession>A0A5J5GE66</accession>